<dbReference type="SUPFAM" id="SSF48498">
    <property type="entry name" value="Tetracyclin repressor-like, C-terminal domain"/>
    <property type="match status" value="1"/>
</dbReference>
<dbReference type="RefSeq" id="WP_051494813.1">
    <property type="nucleotide sequence ID" value="NZ_CP006850.1"/>
</dbReference>
<dbReference type="SUPFAM" id="SSF46689">
    <property type="entry name" value="Homeodomain-like"/>
    <property type="match status" value="1"/>
</dbReference>
<gene>
    <name evidence="6" type="ORF">NONO_c52050</name>
</gene>
<organism evidence="6 7">
    <name type="scientific">Nocardia nova SH22a</name>
    <dbReference type="NCBI Taxonomy" id="1415166"/>
    <lineage>
        <taxon>Bacteria</taxon>
        <taxon>Bacillati</taxon>
        <taxon>Actinomycetota</taxon>
        <taxon>Actinomycetes</taxon>
        <taxon>Mycobacteriales</taxon>
        <taxon>Nocardiaceae</taxon>
        <taxon>Nocardia</taxon>
    </lineage>
</organism>
<dbReference type="InterPro" id="IPR036271">
    <property type="entry name" value="Tet_transcr_reg_TetR-rel_C_sf"/>
</dbReference>
<feature type="domain" description="HTH tetR-type" evidence="5">
    <location>
        <begin position="19"/>
        <end position="79"/>
    </location>
</feature>
<keyword evidence="1" id="KW-0805">Transcription regulation</keyword>
<dbReference type="PATRIC" id="fig|1415166.3.peg.5365"/>
<dbReference type="Pfam" id="PF00440">
    <property type="entry name" value="TetR_N"/>
    <property type="match status" value="1"/>
</dbReference>
<dbReference type="PROSITE" id="PS50977">
    <property type="entry name" value="HTH_TETR_2"/>
    <property type="match status" value="1"/>
</dbReference>
<evidence type="ECO:0000313" key="7">
    <source>
        <dbReference type="Proteomes" id="UP000019150"/>
    </source>
</evidence>
<evidence type="ECO:0000313" key="6">
    <source>
        <dbReference type="EMBL" id="AHH19989.1"/>
    </source>
</evidence>
<protein>
    <submittedName>
        <fullName evidence="6">Transcriptional regulator, TetR family</fullName>
    </submittedName>
</protein>
<dbReference type="Proteomes" id="UP000019150">
    <property type="component" value="Chromosome"/>
</dbReference>
<dbReference type="GO" id="GO:0000976">
    <property type="term" value="F:transcription cis-regulatory region binding"/>
    <property type="evidence" value="ECO:0007669"/>
    <property type="project" value="TreeGrafter"/>
</dbReference>
<dbReference type="InterPro" id="IPR050109">
    <property type="entry name" value="HTH-type_TetR-like_transc_reg"/>
</dbReference>
<dbReference type="EMBL" id="CP006850">
    <property type="protein sequence ID" value="AHH19989.1"/>
    <property type="molecule type" value="Genomic_DNA"/>
</dbReference>
<dbReference type="Pfam" id="PF16859">
    <property type="entry name" value="TetR_C_11"/>
    <property type="match status" value="1"/>
</dbReference>
<sequence length="218" mass="23770">MSPEPAVSQQLPRGRPRDPAFEERVFEAAVSLYAHGGLDSLSMGAIARRARVGKASLYMRWPDKVELLRDALEARIVLDTDLDTGDFRADLRRLAGQMLDMLATEAGLAFMRRIVDATARPDVPLRPEGGNPIVLAARQLVHNAVDRGDLPEDASPTVVMDMLFGAAMMHASVTPPLLRSQERAGRERYLDQLTESVIAGASRRAASVTESDPDARIG</sequence>
<dbReference type="InterPro" id="IPR023772">
    <property type="entry name" value="DNA-bd_HTH_TetR-type_CS"/>
</dbReference>
<dbReference type="AlphaFoldDB" id="W5TLH8"/>
<dbReference type="InterPro" id="IPR011075">
    <property type="entry name" value="TetR_C"/>
</dbReference>
<evidence type="ECO:0000259" key="5">
    <source>
        <dbReference type="PROSITE" id="PS50977"/>
    </source>
</evidence>
<keyword evidence="7" id="KW-1185">Reference proteome</keyword>
<dbReference type="STRING" id="1415166.NONO_c52050"/>
<dbReference type="HOGENOM" id="CLU_069356_25_6_11"/>
<evidence type="ECO:0000256" key="2">
    <source>
        <dbReference type="ARBA" id="ARBA00023125"/>
    </source>
</evidence>
<keyword evidence="2 4" id="KW-0238">DNA-binding</keyword>
<dbReference type="eggNOG" id="COG1309">
    <property type="taxonomic scope" value="Bacteria"/>
</dbReference>
<accession>W5TLH8</accession>
<dbReference type="GO" id="GO:0003700">
    <property type="term" value="F:DNA-binding transcription factor activity"/>
    <property type="evidence" value="ECO:0007669"/>
    <property type="project" value="TreeGrafter"/>
</dbReference>
<keyword evidence="3" id="KW-0804">Transcription</keyword>
<proteinExistence type="predicted"/>
<dbReference type="Gene3D" id="1.10.357.10">
    <property type="entry name" value="Tetracycline Repressor, domain 2"/>
    <property type="match status" value="1"/>
</dbReference>
<reference evidence="6 7" key="1">
    <citation type="journal article" date="2014" name="Appl. Environ. Microbiol.">
        <title>Insights into the Microbial Degradation of Rubber and Gutta-Percha by Analysis of the Complete Genome of Nocardia nova SH22a.</title>
        <authorList>
            <person name="Luo Q."/>
            <person name="Hiessl S."/>
            <person name="Poehlein A."/>
            <person name="Daniel R."/>
            <person name="Steinbuchel A."/>
        </authorList>
    </citation>
    <scope>NUCLEOTIDE SEQUENCE [LARGE SCALE GENOMIC DNA]</scope>
    <source>
        <strain evidence="6">SH22a</strain>
    </source>
</reference>
<dbReference type="OrthoDB" id="9796019at2"/>
<feature type="DNA-binding region" description="H-T-H motif" evidence="4">
    <location>
        <begin position="42"/>
        <end position="61"/>
    </location>
</feature>
<dbReference type="PANTHER" id="PTHR30055">
    <property type="entry name" value="HTH-TYPE TRANSCRIPTIONAL REGULATOR RUTR"/>
    <property type="match status" value="1"/>
</dbReference>
<dbReference type="InterPro" id="IPR009057">
    <property type="entry name" value="Homeodomain-like_sf"/>
</dbReference>
<dbReference type="InterPro" id="IPR001647">
    <property type="entry name" value="HTH_TetR"/>
</dbReference>
<name>W5TLH8_9NOCA</name>
<dbReference type="Gene3D" id="1.10.10.60">
    <property type="entry name" value="Homeodomain-like"/>
    <property type="match status" value="1"/>
</dbReference>
<evidence type="ECO:0000256" key="4">
    <source>
        <dbReference type="PROSITE-ProRule" id="PRU00335"/>
    </source>
</evidence>
<evidence type="ECO:0000256" key="3">
    <source>
        <dbReference type="ARBA" id="ARBA00023163"/>
    </source>
</evidence>
<evidence type="ECO:0000256" key="1">
    <source>
        <dbReference type="ARBA" id="ARBA00023015"/>
    </source>
</evidence>
<dbReference type="PROSITE" id="PS01081">
    <property type="entry name" value="HTH_TETR_1"/>
    <property type="match status" value="1"/>
</dbReference>
<dbReference type="PANTHER" id="PTHR30055:SF230">
    <property type="entry name" value="TRANSCRIPTIONAL REGULATORY PROTEIN (PROBABLY TETR-FAMILY)-RELATED"/>
    <property type="match status" value="1"/>
</dbReference>
<dbReference type="KEGG" id="nno:NONO_c52050"/>